<dbReference type="RefSeq" id="XP_022291958.1">
    <property type="nucleotide sequence ID" value="XM_022436250.1"/>
</dbReference>
<keyword evidence="3" id="KW-0677">Repeat</keyword>
<protein>
    <submittedName>
        <fullName evidence="9">Epidermal growth factor-like protein 6</fullName>
    </submittedName>
</protein>
<dbReference type="SMART" id="SM00181">
    <property type="entry name" value="EGF"/>
    <property type="match status" value="1"/>
</dbReference>
<dbReference type="InterPro" id="IPR018097">
    <property type="entry name" value="EGF_Ca-bd_CS"/>
</dbReference>
<evidence type="ECO:0000256" key="1">
    <source>
        <dbReference type="ARBA" id="ARBA00022536"/>
    </source>
</evidence>
<dbReference type="PROSITE" id="PS50026">
    <property type="entry name" value="EGF_3"/>
    <property type="match status" value="1"/>
</dbReference>
<dbReference type="Gene3D" id="2.10.25.10">
    <property type="entry name" value="Laminin"/>
    <property type="match status" value="1"/>
</dbReference>
<evidence type="ECO:0000256" key="6">
    <source>
        <dbReference type="SAM" id="Phobius"/>
    </source>
</evidence>
<evidence type="ECO:0000256" key="5">
    <source>
        <dbReference type="PROSITE-ProRule" id="PRU00076"/>
    </source>
</evidence>
<dbReference type="CDD" id="cd00054">
    <property type="entry name" value="EGF_CA"/>
    <property type="match status" value="1"/>
</dbReference>
<evidence type="ECO:0000313" key="9">
    <source>
        <dbReference type="RefSeq" id="XP_022291958.1"/>
    </source>
</evidence>
<keyword evidence="1 5" id="KW-0245">EGF-like domain</keyword>
<keyword evidence="4" id="KW-1015">Disulfide bond</keyword>
<accession>A0A8B8AMU6</accession>
<dbReference type="GeneID" id="111103181"/>
<dbReference type="AlphaFoldDB" id="A0A8B8AMU6"/>
<dbReference type="InterPro" id="IPR024731">
    <property type="entry name" value="NELL2-like_EGF"/>
</dbReference>
<reference evidence="9" key="1">
    <citation type="submission" date="2025-08" db="UniProtKB">
        <authorList>
            <consortium name="RefSeq"/>
        </authorList>
    </citation>
    <scope>IDENTIFICATION</scope>
    <source>
        <tissue evidence="9">Whole sample</tissue>
    </source>
</reference>
<keyword evidence="2" id="KW-0732">Signal</keyword>
<comment type="caution">
    <text evidence="5">Lacks conserved residue(s) required for the propagation of feature annotation.</text>
</comment>
<dbReference type="OrthoDB" id="41109at2759"/>
<gene>
    <name evidence="9" type="primary">LOC111103181</name>
</gene>
<dbReference type="SMART" id="SM00179">
    <property type="entry name" value="EGF_CA"/>
    <property type="match status" value="1"/>
</dbReference>
<evidence type="ECO:0000256" key="3">
    <source>
        <dbReference type="ARBA" id="ARBA00022737"/>
    </source>
</evidence>
<evidence type="ECO:0000256" key="4">
    <source>
        <dbReference type="ARBA" id="ARBA00023157"/>
    </source>
</evidence>
<proteinExistence type="predicted"/>
<dbReference type="InterPro" id="IPR052235">
    <property type="entry name" value="Nephronectin_domain"/>
</dbReference>
<dbReference type="InterPro" id="IPR000742">
    <property type="entry name" value="EGF"/>
</dbReference>
<dbReference type="SUPFAM" id="SSF57196">
    <property type="entry name" value="EGF/Laminin"/>
    <property type="match status" value="1"/>
</dbReference>
<dbReference type="PANTHER" id="PTHR24050">
    <property type="entry name" value="PA14 DOMAIN-CONTAINING PROTEIN"/>
    <property type="match status" value="1"/>
</dbReference>
<keyword evidence="6" id="KW-1133">Transmembrane helix</keyword>
<dbReference type="GO" id="GO:0005509">
    <property type="term" value="F:calcium ion binding"/>
    <property type="evidence" value="ECO:0007669"/>
    <property type="project" value="InterPro"/>
</dbReference>
<evidence type="ECO:0000256" key="2">
    <source>
        <dbReference type="ARBA" id="ARBA00022729"/>
    </source>
</evidence>
<keyword evidence="8" id="KW-1185">Reference proteome</keyword>
<dbReference type="FunFam" id="2.10.25.10:FF:000653">
    <property type="entry name" value="Putative Fibrillin-1"/>
    <property type="match status" value="1"/>
</dbReference>
<sequence>MLPHFRRNVDECAMTPGPCHDNATCVNIEGSFQCICKANFTGNGFQCQEIPFRSLRKTLYLLPILASYIGTGLTGAVLLALLFASNSSRPPTDWTP</sequence>
<feature type="domain" description="EGF-like" evidence="7">
    <location>
        <begin position="8"/>
        <end position="48"/>
    </location>
</feature>
<dbReference type="PROSITE" id="PS01187">
    <property type="entry name" value="EGF_CA"/>
    <property type="match status" value="1"/>
</dbReference>
<dbReference type="KEGG" id="cvn:111103181"/>
<dbReference type="InterPro" id="IPR001881">
    <property type="entry name" value="EGF-like_Ca-bd_dom"/>
</dbReference>
<evidence type="ECO:0000313" key="8">
    <source>
        <dbReference type="Proteomes" id="UP000694844"/>
    </source>
</evidence>
<evidence type="ECO:0000259" key="7">
    <source>
        <dbReference type="PROSITE" id="PS50026"/>
    </source>
</evidence>
<dbReference type="Pfam" id="PF12947">
    <property type="entry name" value="EGF_3"/>
    <property type="match status" value="1"/>
</dbReference>
<feature type="transmembrane region" description="Helical" evidence="6">
    <location>
        <begin position="59"/>
        <end position="84"/>
    </location>
</feature>
<organism evidence="8 9">
    <name type="scientific">Crassostrea virginica</name>
    <name type="common">Eastern oyster</name>
    <dbReference type="NCBI Taxonomy" id="6565"/>
    <lineage>
        <taxon>Eukaryota</taxon>
        <taxon>Metazoa</taxon>
        <taxon>Spiralia</taxon>
        <taxon>Lophotrochozoa</taxon>
        <taxon>Mollusca</taxon>
        <taxon>Bivalvia</taxon>
        <taxon>Autobranchia</taxon>
        <taxon>Pteriomorphia</taxon>
        <taxon>Ostreida</taxon>
        <taxon>Ostreoidea</taxon>
        <taxon>Ostreidae</taxon>
        <taxon>Crassostrea</taxon>
    </lineage>
</organism>
<dbReference type="PROSITE" id="PS00010">
    <property type="entry name" value="ASX_HYDROXYL"/>
    <property type="match status" value="1"/>
</dbReference>
<keyword evidence="6" id="KW-0812">Transmembrane</keyword>
<name>A0A8B8AMU6_CRAVI</name>
<dbReference type="InterPro" id="IPR000152">
    <property type="entry name" value="EGF-type_Asp/Asn_hydroxyl_site"/>
</dbReference>
<keyword evidence="6" id="KW-0472">Membrane</keyword>
<dbReference type="PANTHER" id="PTHR24050:SF28">
    <property type="entry name" value="UROMODULIN-LIKE"/>
    <property type="match status" value="1"/>
</dbReference>
<dbReference type="Proteomes" id="UP000694844">
    <property type="component" value="Chromosome 7"/>
</dbReference>